<proteinExistence type="predicted"/>
<dbReference type="STRING" id="1325734.A0A428QNE0"/>
<dbReference type="AlphaFoldDB" id="A0A428QNE0"/>
<sequence length="226" mass="26506">MPWMIGSNEKVGDSREDPTTTQPAPQPTRNSDSSNKEKKLKKIKIYIDHPNFWIGAQGPSRNLYWVYDALRFLRVLVDHTRFWGADPKCDVTADVYGSALWPFRKTWADLGRRVNEFVRSGSNREKEVDTSLVADVVAEAISDRFHDMETEFVIVSGDRDMRPAVKKIMDCKFRVYVWSWNWTVSAAYTRLHEEHEARPFDERLFTLYRLDDFMGRFGYRLLQLAK</sequence>
<gene>
    <name evidence="3" type="ORF">CEP54_003562</name>
</gene>
<name>A0A428QNE0_9HYPO</name>
<reference evidence="3 4" key="1">
    <citation type="submission" date="2017-06" db="EMBL/GenBank/DDBJ databases">
        <title>Comparative genomic analysis of Ambrosia Fusariam Clade fungi.</title>
        <authorList>
            <person name="Stajich J.E."/>
            <person name="Carrillo J."/>
            <person name="Kijimoto T."/>
            <person name="Eskalen A."/>
            <person name="O'Donnell K."/>
            <person name="Kasson M."/>
        </authorList>
    </citation>
    <scope>NUCLEOTIDE SEQUENCE [LARGE SCALE GENOMIC DNA]</scope>
    <source>
        <strain evidence="3 4">NRRL62584</strain>
    </source>
</reference>
<dbReference type="Gene3D" id="3.40.50.1010">
    <property type="entry name" value="5'-nuclease"/>
    <property type="match status" value="1"/>
</dbReference>
<dbReference type="Pfam" id="PF01936">
    <property type="entry name" value="NYN"/>
    <property type="match status" value="1"/>
</dbReference>
<keyword evidence="4" id="KW-1185">Reference proteome</keyword>
<dbReference type="OrthoDB" id="2311180at2759"/>
<accession>A0A428QNE0</accession>
<evidence type="ECO:0000256" key="1">
    <source>
        <dbReference type="SAM" id="MobiDB-lite"/>
    </source>
</evidence>
<feature type="region of interest" description="Disordered" evidence="1">
    <location>
        <begin position="1"/>
        <end position="37"/>
    </location>
</feature>
<dbReference type="InterPro" id="IPR021139">
    <property type="entry name" value="NYN"/>
</dbReference>
<comment type="caution">
    <text evidence="3">The sequence shown here is derived from an EMBL/GenBank/DDBJ whole genome shotgun (WGS) entry which is preliminary data.</text>
</comment>
<evidence type="ECO:0000313" key="3">
    <source>
        <dbReference type="EMBL" id="RSL66795.1"/>
    </source>
</evidence>
<dbReference type="EMBL" id="NKCI01000023">
    <property type="protein sequence ID" value="RSL66795.1"/>
    <property type="molecule type" value="Genomic_DNA"/>
</dbReference>
<feature type="domain" description="NYN" evidence="2">
    <location>
        <begin position="42"/>
        <end position="180"/>
    </location>
</feature>
<dbReference type="Proteomes" id="UP000288168">
    <property type="component" value="Unassembled WGS sequence"/>
</dbReference>
<organism evidence="3 4">
    <name type="scientific">Fusarium duplospermum</name>
    <dbReference type="NCBI Taxonomy" id="1325734"/>
    <lineage>
        <taxon>Eukaryota</taxon>
        <taxon>Fungi</taxon>
        <taxon>Dikarya</taxon>
        <taxon>Ascomycota</taxon>
        <taxon>Pezizomycotina</taxon>
        <taxon>Sordariomycetes</taxon>
        <taxon>Hypocreomycetidae</taxon>
        <taxon>Hypocreales</taxon>
        <taxon>Nectriaceae</taxon>
        <taxon>Fusarium</taxon>
        <taxon>Fusarium solani species complex</taxon>
    </lineage>
</organism>
<protein>
    <recommendedName>
        <fullName evidence="2">NYN domain-containing protein</fullName>
    </recommendedName>
</protein>
<evidence type="ECO:0000259" key="2">
    <source>
        <dbReference type="Pfam" id="PF01936"/>
    </source>
</evidence>
<dbReference type="GO" id="GO:0004540">
    <property type="term" value="F:RNA nuclease activity"/>
    <property type="evidence" value="ECO:0007669"/>
    <property type="project" value="InterPro"/>
</dbReference>
<evidence type="ECO:0000313" key="4">
    <source>
        <dbReference type="Proteomes" id="UP000288168"/>
    </source>
</evidence>